<dbReference type="AlphaFoldDB" id="A0A239DCT1"/>
<dbReference type="Proteomes" id="UP000198304">
    <property type="component" value="Unassembled WGS sequence"/>
</dbReference>
<proteinExistence type="predicted"/>
<accession>A0A239DCT1</accession>
<keyword evidence="3" id="KW-0946">Virion</keyword>
<gene>
    <name evidence="3" type="ORF">SAMN05446037_1007112</name>
</gene>
<sequence>MKIALICTEKLPVPPILGGAIQIYISNIVPILSKHHEITVFSLKNDKLIDQERVGNVQYVRVSGKTTDEYIKNIIKAVTDEYDLIHVFNRPLWISRLKSTLPNVKFSLSLHNEMFAPKKIDKIRAKKCIDSCEFITTVSQFIADDLKGMYPEVEGKVTPIYSAADIKEFIPPWFDEAKENSRKMREALGLTDEKVILFVGRFSPKKGAHILLQAVEKVMEAYPNTALVLVGSKWYGGNITDDYGRELQRISTNLKGKVIFTGFLPPSDVPKYFQLADIFVCASQWREPLARVHYEAMASGLPIITTRRGGNAEVIEENVNGFVLYEYDNPEVMAEKITYLLEHRDIAQKMAEMSRKLAEEKYNWNRVAGQLLALFNQVK</sequence>
<feature type="domain" description="Glycosyltransferase subfamily 4-like N-terminal" evidence="2">
    <location>
        <begin position="24"/>
        <end position="166"/>
    </location>
</feature>
<evidence type="ECO:0000259" key="2">
    <source>
        <dbReference type="Pfam" id="PF13439"/>
    </source>
</evidence>
<evidence type="ECO:0000259" key="1">
    <source>
        <dbReference type="Pfam" id="PF00534"/>
    </source>
</evidence>
<keyword evidence="3" id="KW-0167">Capsid protein</keyword>
<name>A0A239DCT1_9FIRM</name>
<organism evidence="3 4">
    <name type="scientific">Anaerovirgula multivorans</name>
    <dbReference type="NCBI Taxonomy" id="312168"/>
    <lineage>
        <taxon>Bacteria</taxon>
        <taxon>Bacillati</taxon>
        <taxon>Bacillota</taxon>
        <taxon>Clostridia</taxon>
        <taxon>Peptostreptococcales</taxon>
        <taxon>Natronincolaceae</taxon>
        <taxon>Anaerovirgula</taxon>
    </lineage>
</organism>
<dbReference type="Pfam" id="PF13439">
    <property type="entry name" value="Glyco_transf_4"/>
    <property type="match status" value="1"/>
</dbReference>
<dbReference type="GO" id="GO:0016757">
    <property type="term" value="F:glycosyltransferase activity"/>
    <property type="evidence" value="ECO:0007669"/>
    <property type="project" value="InterPro"/>
</dbReference>
<dbReference type="PANTHER" id="PTHR12526">
    <property type="entry name" value="GLYCOSYLTRANSFERASE"/>
    <property type="match status" value="1"/>
</dbReference>
<keyword evidence="4" id="KW-1185">Reference proteome</keyword>
<evidence type="ECO:0000313" key="3">
    <source>
        <dbReference type="EMBL" id="SNS30139.1"/>
    </source>
</evidence>
<dbReference type="RefSeq" id="WP_089282621.1">
    <property type="nucleotide sequence ID" value="NZ_FZOJ01000007.1"/>
</dbReference>
<dbReference type="InterPro" id="IPR001296">
    <property type="entry name" value="Glyco_trans_1"/>
</dbReference>
<dbReference type="InterPro" id="IPR028098">
    <property type="entry name" value="Glyco_trans_4-like_N"/>
</dbReference>
<dbReference type="Gene3D" id="3.40.50.2000">
    <property type="entry name" value="Glycogen Phosphorylase B"/>
    <property type="match status" value="2"/>
</dbReference>
<dbReference type="SUPFAM" id="SSF53756">
    <property type="entry name" value="UDP-Glycosyltransferase/glycogen phosphorylase"/>
    <property type="match status" value="1"/>
</dbReference>
<reference evidence="3 4" key="1">
    <citation type="submission" date="2017-06" db="EMBL/GenBank/DDBJ databases">
        <authorList>
            <person name="Kim H.J."/>
            <person name="Triplett B.A."/>
        </authorList>
    </citation>
    <scope>NUCLEOTIDE SEQUENCE [LARGE SCALE GENOMIC DNA]</scope>
    <source>
        <strain evidence="3 4">SCA</strain>
    </source>
</reference>
<protein>
    <submittedName>
        <fullName evidence="3">Spore coat protein SA</fullName>
    </submittedName>
</protein>
<dbReference type="CDD" id="cd03801">
    <property type="entry name" value="GT4_PimA-like"/>
    <property type="match status" value="1"/>
</dbReference>
<feature type="domain" description="Glycosyl transferase family 1" evidence="1">
    <location>
        <begin position="182"/>
        <end position="356"/>
    </location>
</feature>
<evidence type="ECO:0000313" key="4">
    <source>
        <dbReference type="Proteomes" id="UP000198304"/>
    </source>
</evidence>
<dbReference type="Pfam" id="PF00534">
    <property type="entry name" value="Glycos_transf_1"/>
    <property type="match status" value="1"/>
</dbReference>
<dbReference type="OrthoDB" id="9795068at2"/>
<dbReference type="EMBL" id="FZOJ01000007">
    <property type="protein sequence ID" value="SNS30139.1"/>
    <property type="molecule type" value="Genomic_DNA"/>
</dbReference>
<dbReference type="PANTHER" id="PTHR12526:SF638">
    <property type="entry name" value="SPORE COAT PROTEIN SA"/>
    <property type="match status" value="1"/>
</dbReference>